<dbReference type="GO" id="GO:0003677">
    <property type="term" value="F:DNA binding"/>
    <property type="evidence" value="ECO:0007669"/>
    <property type="project" value="UniProtKB-KW"/>
</dbReference>
<dbReference type="Gene3D" id="1.10.10.60">
    <property type="entry name" value="Homeodomain-like"/>
    <property type="match status" value="1"/>
</dbReference>
<evidence type="ECO:0000256" key="1">
    <source>
        <dbReference type="ARBA" id="ARBA00023125"/>
    </source>
</evidence>
<evidence type="ECO:0000259" key="2">
    <source>
        <dbReference type="PROSITE" id="PS50977"/>
    </source>
</evidence>
<dbReference type="PANTHER" id="PTHR43479:SF11">
    <property type="entry name" value="ACREF_ENVCD OPERON REPRESSOR-RELATED"/>
    <property type="match status" value="1"/>
</dbReference>
<dbReference type="InterPro" id="IPR001647">
    <property type="entry name" value="HTH_TetR"/>
</dbReference>
<evidence type="ECO:0000313" key="3">
    <source>
        <dbReference type="EMBL" id="MPL97542.1"/>
    </source>
</evidence>
<feature type="domain" description="HTH tetR-type" evidence="2">
    <location>
        <begin position="2"/>
        <end position="62"/>
    </location>
</feature>
<dbReference type="Gene3D" id="1.10.357.10">
    <property type="entry name" value="Tetracycline Repressor, domain 2"/>
    <property type="match status" value="1"/>
</dbReference>
<dbReference type="InterPro" id="IPR036271">
    <property type="entry name" value="Tet_transcr_reg_TetR-rel_C_sf"/>
</dbReference>
<dbReference type="Pfam" id="PF00440">
    <property type="entry name" value="TetR_N"/>
    <property type="match status" value="1"/>
</dbReference>
<dbReference type="SUPFAM" id="SSF48498">
    <property type="entry name" value="Tetracyclin repressor-like, C-terminal domain"/>
    <property type="match status" value="1"/>
</dbReference>
<dbReference type="SUPFAM" id="SSF46689">
    <property type="entry name" value="Homeodomain-like"/>
    <property type="match status" value="1"/>
</dbReference>
<comment type="caution">
    <text evidence="3">The sequence shown here is derived from an EMBL/GenBank/DDBJ whole genome shotgun (WGS) entry which is preliminary data.</text>
</comment>
<dbReference type="PANTHER" id="PTHR43479">
    <property type="entry name" value="ACREF/ENVCD OPERON REPRESSOR-RELATED"/>
    <property type="match status" value="1"/>
</dbReference>
<sequence length="202" mass="24198">MENIRENIIQVAATQFHQIGIRNVSIDDVCAELRISKKTFYQYFDKKEELIDAVIAYEQEQHMAKMHKSIKDKNAIEVFIFTIKEIKKSAECTPFMLWHDLKKYYPGLHHKYDQIKTERIQSAFEDNIRQGIEEGYYRDNLDIELISFFHSIQIRNIFETMMQSQKKYTAKRLTDFFIDMIIHLIVNEKGLKYIEENLSDKK</sequence>
<proteinExistence type="predicted"/>
<keyword evidence="1" id="KW-0238">DNA-binding</keyword>
<name>A0A644W4B8_9ZZZZ</name>
<reference evidence="3" key="1">
    <citation type="submission" date="2019-08" db="EMBL/GenBank/DDBJ databases">
        <authorList>
            <person name="Kucharzyk K."/>
            <person name="Murdoch R.W."/>
            <person name="Higgins S."/>
            <person name="Loffler F."/>
        </authorList>
    </citation>
    <scope>NUCLEOTIDE SEQUENCE</scope>
</reference>
<gene>
    <name evidence="3" type="ORF">SDC9_43733</name>
</gene>
<dbReference type="PROSITE" id="PS50977">
    <property type="entry name" value="HTH_TETR_2"/>
    <property type="match status" value="1"/>
</dbReference>
<accession>A0A644W4B8</accession>
<dbReference type="AlphaFoldDB" id="A0A644W4B8"/>
<organism evidence="3">
    <name type="scientific">bioreactor metagenome</name>
    <dbReference type="NCBI Taxonomy" id="1076179"/>
    <lineage>
        <taxon>unclassified sequences</taxon>
        <taxon>metagenomes</taxon>
        <taxon>ecological metagenomes</taxon>
    </lineage>
</organism>
<dbReference type="InterPro" id="IPR009057">
    <property type="entry name" value="Homeodomain-like_sf"/>
</dbReference>
<dbReference type="EMBL" id="VSSQ01000561">
    <property type="protein sequence ID" value="MPL97542.1"/>
    <property type="molecule type" value="Genomic_DNA"/>
</dbReference>
<dbReference type="InterPro" id="IPR050624">
    <property type="entry name" value="HTH-type_Tx_Regulator"/>
</dbReference>
<protein>
    <recommendedName>
        <fullName evidence="2">HTH tetR-type domain-containing protein</fullName>
    </recommendedName>
</protein>